<reference evidence="1" key="1">
    <citation type="submission" date="2020-05" db="EMBL/GenBank/DDBJ databases">
        <authorList>
            <person name="Chiriac C."/>
            <person name="Salcher M."/>
            <person name="Ghai R."/>
            <person name="Kavagutti S V."/>
        </authorList>
    </citation>
    <scope>NUCLEOTIDE SEQUENCE</scope>
</reference>
<dbReference type="Pfam" id="PF14305">
    <property type="entry name" value="ATPgrasp_TupA"/>
    <property type="match status" value="1"/>
</dbReference>
<sequence length="337" mass="38055">MPFSGRELSARMLLYGLNQLGRLVATPFQLVASGSFSPRAATMVQQIRTRRPSTYVEKIRYKMARDRRPLLALFADKVAVRGYVEAHTGPSRLSRIYSVASRFQDLDWQAVPEEYVLKVNHGCKGLIVVTRNAKTDSRLPPLDAKKPWRLHIVHPSALDRTLMKEWVDHWLTLSYNWRRWKYLEWPYSQISRKVFIEEFLGAGLLLARNIKVICFHGQVASLILTTVRADGTEVADGRFSAWELDGLSALSKISLAELAHVVTDSAELARETDFVRVDWVISPRGPIFGEMTNFPAAGGLPAGPSLTSTAEEVNELYSSLWKVPLSYDELPSGDYNF</sequence>
<dbReference type="InterPro" id="IPR029465">
    <property type="entry name" value="ATPgrasp_TupA"/>
</dbReference>
<gene>
    <name evidence="1" type="ORF">UFOPK2158_00728</name>
</gene>
<proteinExistence type="predicted"/>
<name>A0A6J6JYS7_9ZZZZ</name>
<organism evidence="1">
    <name type="scientific">freshwater metagenome</name>
    <dbReference type="NCBI Taxonomy" id="449393"/>
    <lineage>
        <taxon>unclassified sequences</taxon>
        <taxon>metagenomes</taxon>
        <taxon>ecological metagenomes</taxon>
    </lineage>
</organism>
<evidence type="ECO:0000313" key="1">
    <source>
        <dbReference type="EMBL" id="CAB4642577.1"/>
    </source>
</evidence>
<dbReference type="AlphaFoldDB" id="A0A6J6JYS7"/>
<protein>
    <submittedName>
        <fullName evidence="1">Unannotated protein</fullName>
    </submittedName>
</protein>
<accession>A0A6J6JYS7</accession>
<dbReference type="EMBL" id="CAEZVY010000064">
    <property type="protein sequence ID" value="CAB4642577.1"/>
    <property type="molecule type" value="Genomic_DNA"/>
</dbReference>